<keyword evidence="3" id="KW-0862">Zinc</keyword>
<evidence type="ECO:0000256" key="2">
    <source>
        <dbReference type="ARBA" id="ARBA00022771"/>
    </source>
</evidence>
<evidence type="ECO:0000259" key="6">
    <source>
        <dbReference type="PROSITE" id="PS50865"/>
    </source>
</evidence>
<feature type="compositionally biased region" description="Low complexity" evidence="5">
    <location>
        <begin position="347"/>
        <end position="360"/>
    </location>
</feature>
<accession>A0ABQ7GKJ9</accession>
<dbReference type="Gene3D" id="6.10.140.2220">
    <property type="match status" value="1"/>
</dbReference>
<protein>
    <recommendedName>
        <fullName evidence="6">MYND-type domain-containing protein</fullName>
    </recommendedName>
</protein>
<proteinExistence type="predicted"/>
<organism evidence="7 8">
    <name type="scientific">Dunaliella salina</name>
    <name type="common">Green alga</name>
    <name type="synonym">Protococcus salinus</name>
    <dbReference type="NCBI Taxonomy" id="3046"/>
    <lineage>
        <taxon>Eukaryota</taxon>
        <taxon>Viridiplantae</taxon>
        <taxon>Chlorophyta</taxon>
        <taxon>core chlorophytes</taxon>
        <taxon>Chlorophyceae</taxon>
        <taxon>CS clade</taxon>
        <taxon>Chlamydomonadales</taxon>
        <taxon>Dunaliellaceae</taxon>
        <taxon>Dunaliella</taxon>
    </lineage>
</organism>
<dbReference type="Pfam" id="PF01753">
    <property type="entry name" value="zf-MYND"/>
    <property type="match status" value="1"/>
</dbReference>
<evidence type="ECO:0000313" key="8">
    <source>
        <dbReference type="Proteomes" id="UP000815325"/>
    </source>
</evidence>
<comment type="caution">
    <text evidence="7">The sequence shown here is derived from an EMBL/GenBank/DDBJ whole genome shotgun (WGS) entry which is preliminary data.</text>
</comment>
<evidence type="ECO:0000256" key="5">
    <source>
        <dbReference type="SAM" id="MobiDB-lite"/>
    </source>
</evidence>
<evidence type="ECO:0000313" key="7">
    <source>
        <dbReference type="EMBL" id="KAF5835142.1"/>
    </source>
</evidence>
<dbReference type="PROSITE" id="PS50865">
    <property type="entry name" value="ZF_MYND_2"/>
    <property type="match status" value="1"/>
</dbReference>
<gene>
    <name evidence="7" type="ORF">DUNSADRAFT_7817</name>
</gene>
<reference evidence="7" key="1">
    <citation type="submission" date="2017-08" db="EMBL/GenBank/DDBJ databases">
        <authorList>
            <person name="Polle J.E."/>
            <person name="Barry K."/>
            <person name="Cushman J."/>
            <person name="Schmutz J."/>
            <person name="Tran D."/>
            <person name="Hathwaick L.T."/>
            <person name="Yim W.C."/>
            <person name="Jenkins J."/>
            <person name="Mckie-Krisberg Z.M."/>
            <person name="Prochnik S."/>
            <person name="Lindquist E."/>
            <person name="Dockter R.B."/>
            <person name="Adam C."/>
            <person name="Molina H."/>
            <person name="Bunkerborg J."/>
            <person name="Jin E."/>
            <person name="Buchheim M."/>
            <person name="Magnuson J."/>
        </authorList>
    </citation>
    <scope>NUCLEOTIDE SEQUENCE</scope>
    <source>
        <strain evidence="7">CCAP 19/18</strain>
    </source>
</reference>
<keyword evidence="1" id="KW-0479">Metal-binding</keyword>
<sequence>MSDAYSLSEVGMAICGRAGQLWAPSKNAHYFQRVFTMFETDFAQTIQGFLPYFSPFSMVNVSGRCLVTRLIQARMKGLSSIPVDLKIWQEAHKDPCSDFSCWAQCLEMVHRQCAQTSKSSFKCISFEWAACEGTAHPEPCPCCSINPDVGNLVFADPTLTQFIVVETPRQSAIEQNRDIKGYIAGLKGHTERMAHILFCVARYMGYNPKWVRHCVFVSPKVKGLPEGITDPLFPASGSSRFGEVNMDNYEAALHPKVVGKIDEILLRDDWVAKEAEKNRKQAGTSTEDLRKQVTRDENDNFGPWFVYDEEGNRVNKAEMISPANGSLHPKAPKASKKGGEPDHRAGRPSSSSPNGGESRSQLPPEIKEELMRQVHLSQIQDLRDMREVQWELMMRDSGTRTSVVRNQQQMTTAGVRNQQERRNMADNAGEASLPQVPKLPGAPSCYTCGNTAKQAGVTRLLRCSRCRTALYCGQQCQRADYKAHKACCKLPQECGMSDSSDAAPAPRSDQSSASFGFL</sequence>
<feature type="region of interest" description="Disordered" evidence="5">
    <location>
        <begin position="497"/>
        <end position="518"/>
    </location>
</feature>
<feature type="region of interest" description="Disordered" evidence="5">
    <location>
        <begin position="321"/>
        <end position="362"/>
    </location>
</feature>
<feature type="region of interest" description="Disordered" evidence="5">
    <location>
        <begin position="275"/>
        <end position="295"/>
    </location>
</feature>
<evidence type="ECO:0000256" key="1">
    <source>
        <dbReference type="ARBA" id="ARBA00022723"/>
    </source>
</evidence>
<dbReference type="Proteomes" id="UP000815325">
    <property type="component" value="Unassembled WGS sequence"/>
</dbReference>
<keyword evidence="8" id="KW-1185">Reference proteome</keyword>
<evidence type="ECO:0000256" key="3">
    <source>
        <dbReference type="ARBA" id="ARBA00022833"/>
    </source>
</evidence>
<keyword evidence="2 4" id="KW-0863">Zinc-finger</keyword>
<name>A0ABQ7GKJ9_DUNSA</name>
<feature type="domain" description="MYND-type" evidence="6">
    <location>
        <begin position="445"/>
        <end position="488"/>
    </location>
</feature>
<evidence type="ECO:0000256" key="4">
    <source>
        <dbReference type="PROSITE-ProRule" id="PRU00134"/>
    </source>
</evidence>
<dbReference type="PROSITE" id="PS01360">
    <property type="entry name" value="ZF_MYND_1"/>
    <property type="match status" value="1"/>
</dbReference>
<dbReference type="InterPro" id="IPR002893">
    <property type="entry name" value="Znf_MYND"/>
</dbReference>
<dbReference type="SUPFAM" id="SSF144232">
    <property type="entry name" value="HIT/MYND zinc finger-like"/>
    <property type="match status" value="1"/>
</dbReference>
<dbReference type="EMBL" id="MU069720">
    <property type="protein sequence ID" value="KAF5835142.1"/>
    <property type="molecule type" value="Genomic_DNA"/>
</dbReference>